<accession>A0A162GEF4</accession>
<evidence type="ECO:0000313" key="3">
    <source>
        <dbReference type="Proteomes" id="UP000075799"/>
    </source>
</evidence>
<organism evidence="2 3">
    <name type="scientific">Bdellovibrio bacteriovorus</name>
    <dbReference type="NCBI Taxonomy" id="959"/>
    <lineage>
        <taxon>Bacteria</taxon>
        <taxon>Pseudomonadati</taxon>
        <taxon>Bdellovibrionota</taxon>
        <taxon>Bdellovibrionia</taxon>
        <taxon>Bdellovibrionales</taxon>
        <taxon>Pseudobdellovibrionaceae</taxon>
        <taxon>Bdellovibrio</taxon>
    </lineage>
</organism>
<keyword evidence="1" id="KW-0732">Signal</keyword>
<feature type="signal peptide" evidence="1">
    <location>
        <begin position="1"/>
        <end position="18"/>
    </location>
</feature>
<sequence length="161" mass="18582">MKKIIALFLGILSTSAIAHAYSADMSWDEINRSKYLHPKAPTVYMGRSIDYMFVCQDGDRLRTQKPVDITETRSYGGDRMEVVVVGREYLSTPISYVHTVEDCFWNTNQRICKDVDVYGSYPLTVTIPVYKRISNRNVEREELLFRKSYTVPSCNDVVQPH</sequence>
<dbReference type="OrthoDB" id="5292585at2"/>
<evidence type="ECO:0008006" key="4">
    <source>
        <dbReference type="Google" id="ProtNLM"/>
    </source>
</evidence>
<protein>
    <recommendedName>
        <fullName evidence="4">Bdellovibrio beta-sandwich domain-containing protein</fullName>
    </recommendedName>
</protein>
<dbReference type="AlphaFoldDB" id="A0A162GEF4"/>
<comment type="caution">
    <text evidence="2">The sequence shown here is derived from an EMBL/GenBank/DDBJ whole genome shotgun (WGS) entry which is preliminary data.</text>
</comment>
<dbReference type="EMBL" id="LUKD01000001">
    <property type="protein sequence ID" value="KYG67951.1"/>
    <property type="molecule type" value="Genomic_DNA"/>
</dbReference>
<feature type="chain" id="PRO_5007834326" description="Bdellovibrio beta-sandwich domain-containing protein" evidence="1">
    <location>
        <begin position="19"/>
        <end position="161"/>
    </location>
</feature>
<gene>
    <name evidence="2" type="ORF">AZI87_01360</name>
</gene>
<evidence type="ECO:0000256" key="1">
    <source>
        <dbReference type="SAM" id="SignalP"/>
    </source>
</evidence>
<dbReference type="Proteomes" id="UP000075799">
    <property type="component" value="Unassembled WGS sequence"/>
</dbReference>
<dbReference type="RefSeq" id="WP_063204655.1">
    <property type="nucleotide sequence ID" value="NZ_LUKD01000001.1"/>
</dbReference>
<name>A0A162GEF4_BDEBC</name>
<reference evidence="2 3" key="1">
    <citation type="submission" date="2016-03" db="EMBL/GenBank/DDBJ databases">
        <authorList>
            <person name="Ploux O."/>
        </authorList>
    </citation>
    <scope>NUCLEOTIDE SEQUENCE [LARGE SCALE GENOMIC DNA]</scope>
    <source>
        <strain evidence="2 3">EC13</strain>
    </source>
</reference>
<proteinExistence type="predicted"/>
<evidence type="ECO:0000313" key="2">
    <source>
        <dbReference type="EMBL" id="KYG67951.1"/>
    </source>
</evidence>